<feature type="domain" description="Mechanosensitive ion channel MscS" evidence="11">
    <location>
        <begin position="473"/>
        <end position="538"/>
    </location>
</feature>
<comment type="similarity">
    <text evidence="2">Belongs to the MscS (TC 1.A.23) family.</text>
</comment>
<evidence type="ECO:0000256" key="7">
    <source>
        <dbReference type="SAM" id="Coils"/>
    </source>
</evidence>
<dbReference type="Gene3D" id="2.30.30.60">
    <property type="match status" value="1"/>
</dbReference>
<comment type="caution">
    <text evidence="13">The sequence shown here is derived from an EMBL/GenBank/DDBJ whole genome shotgun (WGS) entry which is preliminary data.</text>
</comment>
<keyword evidence="4 9" id="KW-0812">Transmembrane</keyword>
<reference evidence="13 14" key="1">
    <citation type="submission" date="2023-01" db="EMBL/GenBank/DDBJ databases">
        <title>Novel diversity within Roseofilum (Cyanobacteria; Desertifilaceae) from marine benthic mats with descriptions of four novel species.</title>
        <authorList>
            <person name="Wang Y."/>
            <person name="Berthold D.E."/>
            <person name="Hu J."/>
            <person name="Lefler F.W."/>
            <person name="Laughinghouse H.D. IV."/>
        </authorList>
    </citation>
    <scope>NUCLEOTIDE SEQUENCE [LARGE SCALE GENOMIC DNA]</scope>
    <source>
        <strain evidence="13 14">BLCC-M143</strain>
    </source>
</reference>
<feature type="signal peptide" evidence="10">
    <location>
        <begin position="1"/>
        <end position="32"/>
    </location>
</feature>
<evidence type="ECO:0000256" key="9">
    <source>
        <dbReference type="SAM" id="Phobius"/>
    </source>
</evidence>
<proteinExistence type="inferred from homology"/>
<evidence type="ECO:0000259" key="11">
    <source>
        <dbReference type="Pfam" id="PF00924"/>
    </source>
</evidence>
<feature type="coiled-coil region" evidence="7">
    <location>
        <begin position="281"/>
        <end position="311"/>
    </location>
</feature>
<dbReference type="InterPro" id="IPR010920">
    <property type="entry name" value="LSM_dom_sf"/>
</dbReference>
<evidence type="ECO:0000256" key="2">
    <source>
        <dbReference type="ARBA" id="ARBA00008017"/>
    </source>
</evidence>
<dbReference type="Gene3D" id="1.10.287.1260">
    <property type="match status" value="1"/>
</dbReference>
<dbReference type="PANTHER" id="PTHR30221:SF1">
    <property type="entry name" value="SMALL-CONDUCTANCE MECHANOSENSITIVE CHANNEL"/>
    <property type="match status" value="1"/>
</dbReference>
<dbReference type="Pfam" id="PF21082">
    <property type="entry name" value="MS_channel_3rd"/>
    <property type="match status" value="1"/>
</dbReference>
<dbReference type="InterPro" id="IPR045275">
    <property type="entry name" value="MscS_archaea/bacteria_type"/>
</dbReference>
<dbReference type="Proteomes" id="UP001232992">
    <property type="component" value="Unassembled WGS sequence"/>
</dbReference>
<dbReference type="Pfam" id="PF00924">
    <property type="entry name" value="MS_channel_2nd"/>
    <property type="match status" value="1"/>
</dbReference>
<dbReference type="InterPro" id="IPR023408">
    <property type="entry name" value="MscS_beta-dom_sf"/>
</dbReference>
<dbReference type="RefSeq" id="WP_283758705.1">
    <property type="nucleotide sequence ID" value="NZ_JAQOSQ010000012.1"/>
</dbReference>
<protein>
    <submittedName>
        <fullName evidence="13">Mechanosensitive ion channel</fullName>
    </submittedName>
</protein>
<dbReference type="Gene3D" id="3.30.70.100">
    <property type="match status" value="1"/>
</dbReference>
<evidence type="ECO:0000256" key="4">
    <source>
        <dbReference type="ARBA" id="ARBA00022692"/>
    </source>
</evidence>
<comment type="subcellular location">
    <subcellularLocation>
        <location evidence="1">Cell membrane</location>
        <topology evidence="1">Multi-pass membrane protein</topology>
    </subcellularLocation>
</comment>
<keyword evidence="6 9" id="KW-0472">Membrane</keyword>
<evidence type="ECO:0000256" key="10">
    <source>
        <dbReference type="SAM" id="SignalP"/>
    </source>
</evidence>
<evidence type="ECO:0000256" key="8">
    <source>
        <dbReference type="SAM" id="MobiDB-lite"/>
    </source>
</evidence>
<feature type="region of interest" description="Disordered" evidence="8">
    <location>
        <begin position="249"/>
        <end position="271"/>
    </location>
</feature>
<dbReference type="SUPFAM" id="SSF82861">
    <property type="entry name" value="Mechanosensitive channel protein MscS (YggB), transmembrane region"/>
    <property type="match status" value="1"/>
</dbReference>
<dbReference type="InterPro" id="IPR006685">
    <property type="entry name" value="MscS_channel_2nd"/>
</dbReference>
<evidence type="ECO:0000259" key="12">
    <source>
        <dbReference type="Pfam" id="PF21082"/>
    </source>
</evidence>
<feature type="chain" id="PRO_5046863128" evidence="10">
    <location>
        <begin position="33"/>
        <end position="661"/>
    </location>
</feature>
<sequence length="661" mass="72612">MPKSRRSRRSKRRLRYVVVAAMAIAFTSGVEVAPTQMKSALAQDEAVELIEELVGEATPVEAEVVDEAPAPMPISTGDPDIPVDELKLLVKPLTLGELEIEAEAWLSLLQGKVREITNQEIAIKRKNRKIEETEDAVKALEEAEKNLEAAQQAEETQGVGSEAALNQAEKAQEALEKAQESVLQANEAEQAIQEDEELKATVESTVEGDTEHGDEEVEALLDTNVDTEDAEAAQESIEDAAALLESELGSDEAAAEGDTPEDPEATAEDEAIAEGEEAPAIEATDEKIEQLEEVEAQLAEAAAAEEDVKQELVVEVTQLQTEQTATADRLKVILDAMDQRGGDTESYRQYIIAISGIEIDINDTQGLMVRLMGWARSEEGGLRWAKNVGIFVGIVAISVIIAWVGGGWLESLFLKTSFASELMENFLVMVFRRGTVTVGVLLGLTALEVSLGPLIALLGGASFVLAFALQSNLGNLASGLMLMINKPFDVGDEVKVGGMWVLVESISLANTTFRSWDNELISVPNNTVWNSNIYNLTHAPFRKVKHQLRLNVNEDLTRVKELLVEIVKSHPKVIQDKYIGTYVYWYQEDHIPITVACWATKDDFWYVWEDTLIMIQERFKQEGIKIAIPTQVEIQYEFNQGEMASLPPSLSSTAPSFAKNS</sequence>
<dbReference type="PANTHER" id="PTHR30221">
    <property type="entry name" value="SMALL-CONDUCTANCE MECHANOSENSITIVE CHANNEL"/>
    <property type="match status" value="1"/>
</dbReference>
<keyword evidence="14" id="KW-1185">Reference proteome</keyword>
<evidence type="ECO:0000256" key="1">
    <source>
        <dbReference type="ARBA" id="ARBA00004651"/>
    </source>
</evidence>
<name>A0ABT7BXX6_9CYAN</name>
<evidence type="ECO:0000256" key="5">
    <source>
        <dbReference type="ARBA" id="ARBA00022989"/>
    </source>
</evidence>
<evidence type="ECO:0000313" key="14">
    <source>
        <dbReference type="Proteomes" id="UP001232992"/>
    </source>
</evidence>
<keyword evidence="5 9" id="KW-1133">Transmembrane helix</keyword>
<dbReference type="EMBL" id="JAQOSQ010000012">
    <property type="protein sequence ID" value="MDJ1184052.1"/>
    <property type="molecule type" value="Genomic_DNA"/>
</dbReference>
<feature type="transmembrane region" description="Helical" evidence="9">
    <location>
        <begin position="388"/>
        <end position="414"/>
    </location>
</feature>
<feature type="domain" description="Mechanosensitive ion channel MscS C-terminal" evidence="12">
    <location>
        <begin position="551"/>
        <end position="626"/>
    </location>
</feature>
<evidence type="ECO:0000256" key="3">
    <source>
        <dbReference type="ARBA" id="ARBA00022475"/>
    </source>
</evidence>
<feature type="compositionally biased region" description="Basic and acidic residues" evidence="8">
    <location>
        <begin position="170"/>
        <end position="179"/>
    </location>
</feature>
<dbReference type="InterPro" id="IPR011014">
    <property type="entry name" value="MscS_channel_TM-2"/>
</dbReference>
<dbReference type="SUPFAM" id="SSF82689">
    <property type="entry name" value="Mechanosensitive channel protein MscS (YggB), C-terminal domain"/>
    <property type="match status" value="1"/>
</dbReference>
<dbReference type="InterPro" id="IPR011066">
    <property type="entry name" value="MscS_channel_C_sf"/>
</dbReference>
<feature type="transmembrane region" description="Helical" evidence="9">
    <location>
        <begin position="426"/>
        <end position="447"/>
    </location>
</feature>
<keyword evidence="3" id="KW-1003">Cell membrane</keyword>
<keyword evidence="7" id="KW-0175">Coiled coil</keyword>
<evidence type="ECO:0000313" key="13">
    <source>
        <dbReference type="EMBL" id="MDJ1184052.1"/>
    </source>
</evidence>
<gene>
    <name evidence="13" type="ORF">PMH09_12730</name>
</gene>
<organism evidence="13 14">
    <name type="scientific">Roseofilum casamattae BLCC-M143</name>
    <dbReference type="NCBI Taxonomy" id="3022442"/>
    <lineage>
        <taxon>Bacteria</taxon>
        <taxon>Bacillati</taxon>
        <taxon>Cyanobacteriota</taxon>
        <taxon>Cyanophyceae</taxon>
        <taxon>Desertifilales</taxon>
        <taxon>Desertifilaceae</taxon>
        <taxon>Roseofilum</taxon>
        <taxon>Roseofilum casamattae</taxon>
    </lineage>
</organism>
<accession>A0ABT7BXX6</accession>
<evidence type="ECO:0000256" key="6">
    <source>
        <dbReference type="ARBA" id="ARBA00023136"/>
    </source>
</evidence>
<keyword evidence="10" id="KW-0732">Signal</keyword>
<dbReference type="SUPFAM" id="SSF50182">
    <property type="entry name" value="Sm-like ribonucleoproteins"/>
    <property type="match status" value="1"/>
</dbReference>
<dbReference type="InterPro" id="IPR049278">
    <property type="entry name" value="MS_channel_C"/>
</dbReference>
<feature type="region of interest" description="Disordered" evidence="8">
    <location>
        <begin position="150"/>
        <end position="184"/>
    </location>
</feature>